<dbReference type="Pfam" id="PF10101">
    <property type="entry name" value="DUF2339"/>
    <property type="match status" value="1"/>
</dbReference>
<feature type="transmembrane region" description="Helical" evidence="1">
    <location>
        <begin position="514"/>
        <end position="534"/>
    </location>
</feature>
<protein>
    <submittedName>
        <fullName evidence="3">Predicted membrane protein</fullName>
    </submittedName>
</protein>
<feature type="transmembrane region" description="Helical" evidence="1">
    <location>
        <begin position="463"/>
        <end position="482"/>
    </location>
</feature>
<feature type="transmembrane region" description="Helical" evidence="1">
    <location>
        <begin position="144"/>
        <end position="163"/>
    </location>
</feature>
<organism evidence="2 4">
    <name type="scientific">Legionella feeleii</name>
    <dbReference type="NCBI Taxonomy" id="453"/>
    <lineage>
        <taxon>Bacteria</taxon>
        <taxon>Pseudomonadati</taxon>
        <taxon>Pseudomonadota</taxon>
        <taxon>Gammaproteobacteria</taxon>
        <taxon>Legionellales</taxon>
        <taxon>Legionellaceae</taxon>
        <taxon>Legionella</taxon>
    </lineage>
</organism>
<feature type="transmembrane region" description="Helical" evidence="1">
    <location>
        <begin position="353"/>
        <end position="371"/>
    </location>
</feature>
<feature type="transmembrane region" description="Helical" evidence="1">
    <location>
        <begin position="92"/>
        <end position="110"/>
    </location>
</feature>
<evidence type="ECO:0000313" key="3">
    <source>
        <dbReference type="EMBL" id="SPX61691.1"/>
    </source>
</evidence>
<dbReference type="Proteomes" id="UP000251942">
    <property type="component" value="Unassembled WGS sequence"/>
</dbReference>
<keyword evidence="1" id="KW-1133">Transmembrane helix</keyword>
<reference evidence="2 4" key="1">
    <citation type="submission" date="2015-11" db="EMBL/GenBank/DDBJ databases">
        <title>Genomic analysis of 38 Legionella species identifies large and diverse effector repertoires.</title>
        <authorList>
            <person name="Burstein D."/>
            <person name="Amaro F."/>
            <person name="Zusman T."/>
            <person name="Lifshitz Z."/>
            <person name="Cohen O."/>
            <person name="Gilbert J.A."/>
            <person name="Pupko T."/>
            <person name="Shuman H.A."/>
            <person name="Segal G."/>
        </authorList>
    </citation>
    <scope>NUCLEOTIDE SEQUENCE [LARGE SCALE GENOMIC DNA]</scope>
    <source>
        <strain evidence="2 4">WO-44C</strain>
    </source>
</reference>
<dbReference type="RefSeq" id="WP_058447578.1">
    <property type="nucleotide sequence ID" value="NZ_CAAAHT010000006.1"/>
</dbReference>
<feature type="transmembrane region" description="Helical" evidence="1">
    <location>
        <begin position="217"/>
        <end position="234"/>
    </location>
</feature>
<feature type="transmembrane region" description="Helical" evidence="1">
    <location>
        <begin position="378"/>
        <end position="401"/>
    </location>
</feature>
<evidence type="ECO:0000313" key="5">
    <source>
        <dbReference type="Proteomes" id="UP000251942"/>
    </source>
</evidence>
<feature type="transmembrane region" description="Helical" evidence="1">
    <location>
        <begin position="60"/>
        <end position="80"/>
    </location>
</feature>
<evidence type="ECO:0000256" key="1">
    <source>
        <dbReference type="SAM" id="Phobius"/>
    </source>
</evidence>
<feature type="transmembrane region" description="Helical" evidence="1">
    <location>
        <begin position="489"/>
        <end position="508"/>
    </location>
</feature>
<dbReference type="PANTHER" id="PTHR38434">
    <property type="entry name" value="BLL2549 PROTEIN"/>
    <property type="match status" value="1"/>
</dbReference>
<feature type="transmembrane region" description="Helical" evidence="1">
    <location>
        <begin position="437"/>
        <end position="457"/>
    </location>
</feature>
<keyword evidence="4" id="KW-1185">Reference proteome</keyword>
<dbReference type="InterPro" id="IPR019286">
    <property type="entry name" value="DUF2339_TM"/>
</dbReference>
<proteinExistence type="predicted"/>
<gene>
    <name evidence="2" type="ORF">Lfee_2755</name>
    <name evidence="3" type="ORF">NCTC12022_02439</name>
</gene>
<dbReference type="Proteomes" id="UP000054698">
    <property type="component" value="Unassembled WGS sequence"/>
</dbReference>
<dbReference type="PATRIC" id="fig|453.4.peg.3015"/>
<reference evidence="3 5" key="2">
    <citation type="submission" date="2018-06" db="EMBL/GenBank/DDBJ databases">
        <authorList>
            <consortium name="Pathogen Informatics"/>
            <person name="Doyle S."/>
        </authorList>
    </citation>
    <scope>NUCLEOTIDE SEQUENCE [LARGE SCALE GENOMIC DNA]</scope>
    <source>
        <strain evidence="3 5">NCTC12022</strain>
    </source>
</reference>
<dbReference type="OrthoDB" id="8554743at2"/>
<feature type="transmembrane region" description="Helical" evidence="1">
    <location>
        <begin position="240"/>
        <end position="261"/>
    </location>
</feature>
<sequence length="542" mass="60277">MIDLSKLEERLCAIEMRLTLIENHLSNTTESPWAEATTIKPTLPPIQPKESLPAAKPGNWLGLIAVVCFVLAAGFILKLSIESGWLTAEKQIGLAALFGFALIGAGYQLLESDRKYASLLPAAGIIILYCTVFAAYGLYSLASFQTALAMTILISSICIWLYIKVKHDIYAIIAAIGAYTTPGILGLHVTTVFSLYYFIVCSLTFATISIWVQSRLLTMIAAYLSILVTSLVGFNLNNDLLIAFILALHFIIFSVGTYFYTRLTNQQLSEKEAWSFFPVLIIFYAMEYYFIDRIEPVLAPWISLGFAGLLIGLYLYAKKWVSSLNSESVIVAFTTVVCFHSIYLELLPLELRPWLFVLIILGCALLPVNHLTKKKPHYSLIPTVAVLIILAMEYLAMLAHLMADFNLAWFIVATASFFSIWVLLIKQRASIARKEEYGYLLLGLAHLLAISGLYQLTTDYNSLAVSASWLFYAICVMSIAYFRKDKMMAKSALFVLGFAAGKALIYDASATPTIIRILCLMLTGVVLYGSGLVIRKIAEWKN</sequence>
<feature type="transmembrane region" description="Helical" evidence="1">
    <location>
        <begin position="273"/>
        <end position="291"/>
    </location>
</feature>
<feature type="transmembrane region" description="Helical" evidence="1">
    <location>
        <begin position="297"/>
        <end position="317"/>
    </location>
</feature>
<keyword evidence="1" id="KW-0472">Membrane</keyword>
<evidence type="ECO:0000313" key="2">
    <source>
        <dbReference type="EMBL" id="KTC95091.1"/>
    </source>
</evidence>
<feature type="transmembrane region" description="Helical" evidence="1">
    <location>
        <begin position="117"/>
        <end position="138"/>
    </location>
</feature>
<accession>A0A0W0THM6</accession>
<feature type="transmembrane region" description="Helical" evidence="1">
    <location>
        <begin position="329"/>
        <end position="347"/>
    </location>
</feature>
<keyword evidence="1" id="KW-0812">Transmembrane</keyword>
<dbReference type="EMBL" id="UASS01000022">
    <property type="protein sequence ID" value="SPX61691.1"/>
    <property type="molecule type" value="Genomic_DNA"/>
</dbReference>
<feature type="transmembrane region" description="Helical" evidence="1">
    <location>
        <begin position="195"/>
        <end position="212"/>
    </location>
</feature>
<feature type="transmembrane region" description="Helical" evidence="1">
    <location>
        <begin position="170"/>
        <end position="189"/>
    </location>
</feature>
<dbReference type="STRING" id="453.Lfee_2755"/>
<dbReference type="AlphaFoldDB" id="A0A0W0THM6"/>
<feature type="transmembrane region" description="Helical" evidence="1">
    <location>
        <begin position="407"/>
        <end position="425"/>
    </location>
</feature>
<dbReference type="EMBL" id="LNYB01000085">
    <property type="protein sequence ID" value="KTC95091.1"/>
    <property type="molecule type" value="Genomic_DNA"/>
</dbReference>
<dbReference type="PANTHER" id="PTHR38434:SF1">
    <property type="entry name" value="BLL2549 PROTEIN"/>
    <property type="match status" value="1"/>
</dbReference>
<evidence type="ECO:0000313" key="4">
    <source>
        <dbReference type="Proteomes" id="UP000054698"/>
    </source>
</evidence>
<name>A0A0W0THM6_9GAMM</name>